<accession>A0ABT1JFZ0</accession>
<comment type="caution">
    <text evidence="1">The sequence shown here is derived from an EMBL/GenBank/DDBJ whole genome shotgun (WGS) entry which is preliminary data.</text>
</comment>
<protein>
    <submittedName>
        <fullName evidence="1">Uncharacterized protein</fullName>
    </submittedName>
</protein>
<sequence length="154" mass="16814">MISYALAGQADASARVLDEAMRLLSQPSRDDEVRLGQRSVVGDDLYAVYQTTCDIYLGLGTDVIDALQPRLDGLARSSPRTAMISRAKLAHAYANAGQPADAVRLAWETLDAHDQVGSHSALTEVRRTSRVLRQWEVRADVRGEIADLAHRLSG</sequence>
<evidence type="ECO:0000313" key="1">
    <source>
        <dbReference type="EMBL" id="MCP2331353.1"/>
    </source>
</evidence>
<keyword evidence="2" id="KW-1185">Reference proteome</keyword>
<reference evidence="1 2" key="1">
    <citation type="submission" date="2022-06" db="EMBL/GenBank/DDBJ databases">
        <title>Genomic Encyclopedia of Type Strains, Phase I: the one thousand microbial genomes (KMG-I) project.</title>
        <authorList>
            <person name="Kyrpides N."/>
        </authorList>
    </citation>
    <scope>NUCLEOTIDE SEQUENCE [LARGE SCALE GENOMIC DNA]</scope>
    <source>
        <strain evidence="1 2">DSM 43889</strain>
    </source>
</reference>
<gene>
    <name evidence="1" type="ORF">G443_001623</name>
</gene>
<dbReference type="RefSeq" id="WP_026420730.1">
    <property type="nucleotide sequence ID" value="NZ_AUBJ02000001.1"/>
</dbReference>
<organism evidence="1 2">
    <name type="scientific">Actinoalloteichus caeruleus DSM 43889</name>
    <dbReference type="NCBI Taxonomy" id="1120930"/>
    <lineage>
        <taxon>Bacteria</taxon>
        <taxon>Bacillati</taxon>
        <taxon>Actinomycetota</taxon>
        <taxon>Actinomycetes</taxon>
        <taxon>Pseudonocardiales</taxon>
        <taxon>Pseudonocardiaceae</taxon>
        <taxon>Actinoalloteichus</taxon>
        <taxon>Actinoalloteichus cyanogriseus</taxon>
    </lineage>
</organism>
<proteinExistence type="predicted"/>
<evidence type="ECO:0000313" key="2">
    <source>
        <dbReference type="Proteomes" id="UP000791080"/>
    </source>
</evidence>
<dbReference type="Proteomes" id="UP000791080">
    <property type="component" value="Unassembled WGS sequence"/>
</dbReference>
<name>A0ABT1JFZ0_ACTCY</name>
<dbReference type="EMBL" id="AUBJ02000001">
    <property type="protein sequence ID" value="MCP2331353.1"/>
    <property type="molecule type" value="Genomic_DNA"/>
</dbReference>